<dbReference type="GO" id="GO:0008324">
    <property type="term" value="F:monoatomic cation transmembrane transporter activity"/>
    <property type="evidence" value="ECO:0007669"/>
    <property type="project" value="InterPro"/>
</dbReference>
<organism evidence="7 8">
    <name type="scientific">Halostreptopolyspora alba</name>
    <dbReference type="NCBI Taxonomy" id="2487137"/>
    <lineage>
        <taxon>Bacteria</taxon>
        <taxon>Bacillati</taxon>
        <taxon>Actinomycetota</taxon>
        <taxon>Actinomycetes</taxon>
        <taxon>Streptosporangiales</taxon>
        <taxon>Nocardiopsidaceae</taxon>
        <taxon>Halostreptopolyspora</taxon>
    </lineage>
</organism>
<dbReference type="PANTHER" id="PTHR34584:SF1">
    <property type="entry name" value="NA(+)_H(+) ANTIPORTER SUBUNIT E1"/>
    <property type="match status" value="1"/>
</dbReference>
<reference evidence="7 8" key="1">
    <citation type="submission" date="2018-11" db="EMBL/GenBank/DDBJ databases">
        <title>The genome draft of YIM 96095.</title>
        <authorList>
            <person name="Tang S.-K."/>
            <person name="Chunyu W.-X."/>
            <person name="Feng Y.-Z."/>
        </authorList>
    </citation>
    <scope>NUCLEOTIDE SEQUENCE [LARGE SCALE GENOMIC DNA]</scope>
    <source>
        <strain evidence="7 8">YIM 96095</strain>
    </source>
</reference>
<evidence type="ECO:0000256" key="4">
    <source>
        <dbReference type="ARBA" id="ARBA00022692"/>
    </source>
</evidence>
<dbReference type="Proteomes" id="UP000269198">
    <property type="component" value="Unassembled WGS sequence"/>
</dbReference>
<dbReference type="EMBL" id="RJMB01000014">
    <property type="protein sequence ID" value="RNL83902.1"/>
    <property type="molecule type" value="Genomic_DNA"/>
</dbReference>
<protein>
    <submittedName>
        <fullName evidence="7">Cation transporter</fullName>
    </submittedName>
</protein>
<gene>
    <name evidence="7" type="ORF">EFW17_14785</name>
</gene>
<evidence type="ECO:0000256" key="1">
    <source>
        <dbReference type="ARBA" id="ARBA00004651"/>
    </source>
</evidence>
<dbReference type="PANTHER" id="PTHR34584">
    <property type="entry name" value="NA(+)/H(+) ANTIPORTER SUBUNIT E1"/>
    <property type="match status" value="1"/>
</dbReference>
<evidence type="ECO:0000256" key="6">
    <source>
        <dbReference type="ARBA" id="ARBA00023136"/>
    </source>
</evidence>
<keyword evidence="6" id="KW-0472">Membrane</keyword>
<accession>A0A3N0E7Q8</accession>
<keyword evidence="4" id="KW-0812">Transmembrane</keyword>
<dbReference type="AlphaFoldDB" id="A0A3N0E7Q8"/>
<comment type="subcellular location">
    <subcellularLocation>
        <location evidence="1">Cell membrane</location>
        <topology evidence="1">Multi-pass membrane protein</topology>
    </subcellularLocation>
</comment>
<keyword evidence="8" id="KW-1185">Reference proteome</keyword>
<proteinExistence type="inferred from homology"/>
<comment type="caution">
    <text evidence="7">The sequence shown here is derived from an EMBL/GenBank/DDBJ whole genome shotgun (WGS) entry which is preliminary data.</text>
</comment>
<comment type="similarity">
    <text evidence="2">Belongs to the CPA3 antiporters (TC 2.A.63) subunit E family.</text>
</comment>
<dbReference type="GO" id="GO:0005886">
    <property type="term" value="C:plasma membrane"/>
    <property type="evidence" value="ECO:0007669"/>
    <property type="project" value="UniProtKB-SubCell"/>
</dbReference>
<sequence length="135" mass="15178">MIWRYVTWVGRVCYFYGYFAMELGLSCFDVARDVILVRRSRFCAGILKFPLRCRTEFEITMMSNVITLTPGTLTLAVESTPPTLYIHCMYARDREKALESLRRFESVLLGATRIDGAVPESVEAAGHAAPGGGDR</sequence>
<evidence type="ECO:0000256" key="2">
    <source>
        <dbReference type="ARBA" id="ARBA00006228"/>
    </source>
</evidence>
<evidence type="ECO:0000313" key="8">
    <source>
        <dbReference type="Proteomes" id="UP000269198"/>
    </source>
</evidence>
<keyword evidence="5" id="KW-1133">Transmembrane helix</keyword>
<dbReference type="Pfam" id="PF01899">
    <property type="entry name" value="MNHE"/>
    <property type="match status" value="1"/>
</dbReference>
<evidence type="ECO:0000256" key="5">
    <source>
        <dbReference type="ARBA" id="ARBA00022989"/>
    </source>
</evidence>
<keyword evidence="3" id="KW-1003">Cell membrane</keyword>
<name>A0A3N0E7Q8_9ACTN</name>
<dbReference type="OrthoDB" id="3837866at2"/>
<evidence type="ECO:0000256" key="3">
    <source>
        <dbReference type="ARBA" id="ARBA00022475"/>
    </source>
</evidence>
<evidence type="ECO:0000313" key="7">
    <source>
        <dbReference type="EMBL" id="RNL83902.1"/>
    </source>
</evidence>
<dbReference type="InterPro" id="IPR002758">
    <property type="entry name" value="Cation_antiport_E"/>
</dbReference>